<reference evidence="3" key="1">
    <citation type="submission" date="2019-11" db="EMBL/GenBank/DDBJ databases">
        <authorList>
            <person name="Feng L."/>
        </authorList>
    </citation>
    <scope>NUCLEOTIDE SEQUENCE</scope>
    <source>
        <strain evidence="3">EMassiliensisLFYP7</strain>
    </source>
</reference>
<evidence type="ECO:0000259" key="2">
    <source>
        <dbReference type="Pfam" id="PF13649"/>
    </source>
</evidence>
<dbReference type="Pfam" id="PF13649">
    <property type="entry name" value="Methyltransf_25"/>
    <property type="match status" value="1"/>
</dbReference>
<dbReference type="SUPFAM" id="SSF53335">
    <property type="entry name" value="S-adenosyl-L-methionine-dependent methyltransferases"/>
    <property type="match status" value="1"/>
</dbReference>
<sequence length="295" mass="33091">MDIRTLIFATGGIQLLPDEDKIPWNEPAFSQRMLDNHLSQEHDWASRRLTVIEQQVGWIAHQLPADARILDLGCGPGFYTRLLAERGYRCTGVDFSPASIEWARQQAATAGLHIDYIQQDVRTYCPATPFDFIMMTFGELNVFSATDALALVNRCAQWLTPGGRLLIEVHTFDEVRRQGMAPASWQRCPQGLFLATPHLLLTENGWDEATQTSSTRFWAIEENGHTTRFGSQMTAWHDDEYASLLGNAGLTLLSRPDSSEWPVSETFEGKLFVLLAEKSFSSKSPLSTPLKGDIN</sequence>
<dbReference type="CDD" id="cd02440">
    <property type="entry name" value="AdoMet_MTases"/>
    <property type="match status" value="1"/>
</dbReference>
<keyword evidence="3" id="KW-0489">Methyltransferase</keyword>
<accession>A0A6N3EZF6</accession>
<dbReference type="EC" id="2.1.1.222" evidence="3"/>
<evidence type="ECO:0000256" key="1">
    <source>
        <dbReference type="ARBA" id="ARBA00022679"/>
    </source>
</evidence>
<proteinExistence type="predicted"/>
<dbReference type="AlphaFoldDB" id="A0A6N3EZF6"/>
<dbReference type="GO" id="GO:0102208">
    <property type="term" value="F:2-polyprenyl-6-hydroxyphenol methylase activity"/>
    <property type="evidence" value="ECO:0007669"/>
    <property type="project" value="UniProtKB-EC"/>
</dbReference>
<evidence type="ECO:0000313" key="3">
    <source>
        <dbReference type="EMBL" id="VYU45129.1"/>
    </source>
</evidence>
<dbReference type="InterPro" id="IPR029063">
    <property type="entry name" value="SAM-dependent_MTases_sf"/>
</dbReference>
<keyword evidence="1 3" id="KW-0808">Transferase</keyword>
<protein>
    <submittedName>
        <fullName evidence="3">Ubiquinone biosynthesis O-methyltransferase</fullName>
        <ecNumber evidence="3">2.1.1.222</ecNumber>
    </submittedName>
</protein>
<dbReference type="PANTHER" id="PTHR43861">
    <property type="entry name" value="TRANS-ACONITATE 2-METHYLTRANSFERASE-RELATED"/>
    <property type="match status" value="1"/>
</dbReference>
<feature type="domain" description="Methyltransferase" evidence="2">
    <location>
        <begin position="69"/>
        <end position="163"/>
    </location>
</feature>
<dbReference type="RefSeq" id="WP_156566313.1">
    <property type="nucleotide sequence ID" value="NZ_CACRTZ010000029.1"/>
</dbReference>
<name>A0A6N3EZF6_9ENTR</name>
<gene>
    <name evidence="3" type="primary">ubiG_1</name>
    <name evidence="3" type="ORF">EMLFYP7_02420</name>
</gene>
<dbReference type="GO" id="GO:0032259">
    <property type="term" value="P:methylation"/>
    <property type="evidence" value="ECO:0007669"/>
    <property type="project" value="UniProtKB-KW"/>
</dbReference>
<dbReference type="EMBL" id="CACRTZ010000029">
    <property type="protein sequence ID" value="VYU45129.1"/>
    <property type="molecule type" value="Genomic_DNA"/>
</dbReference>
<organism evidence="3">
    <name type="scientific">Phytobacter massiliensis</name>
    <dbReference type="NCBI Taxonomy" id="1485952"/>
    <lineage>
        <taxon>Bacteria</taxon>
        <taxon>Pseudomonadati</taxon>
        <taxon>Pseudomonadota</taxon>
        <taxon>Gammaproteobacteria</taxon>
        <taxon>Enterobacterales</taxon>
        <taxon>Enterobacteriaceae</taxon>
        <taxon>Phytobacter</taxon>
    </lineage>
</organism>
<keyword evidence="3" id="KW-0830">Ubiquinone</keyword>
<dbReference type="InterPro" id="IPR041698">
    <property type="entry name" value="Methyltransf_25"/>
</dbReference>
<dbReference type="Gene3D" id="3.40.50.150">
    <property type="entry name" value="Vaccinia Virus protein VP39"/>
    <property type="match status" value="1"/>
</dbReference>